<name>A0AAN7YXD8_9MYCE</name>
<gene>
    <name evidence="7" type="ORF">RB653_009458</name>
</gene>
<dbReference type="InterPro" id="IPR007248">
    <property type="entry name" value="Mpv17_PMP22"/>
</dbReference>
<evidence type="ECO:0000256" key="2">
    <source>
        <dbReference type="ARBA" id="ARBA00006824"/>
    </source>
</evidence>
<reference evidence="7 8" key="1">
    <citation type="submission" date="2023-11" db="EMBL/GenBank/DDBJ databases">
        <title>Dfirmibasis_genome.</title>
        <authorList>
            <person name="Edelbroek B."/>
            <person name="Kjellin J."/>
            <person name="Jerlstrom-Hultqvist J."/>
            <person name="Soderbom F."/>
        </authorList>
    </citation>
    <scope>NUCLEOTIDE SEQUENCE [LARGE SCALE GENOMIC DNA]</scope>
    <source>
        <strain evidence="7 8">TNS-C-14</strain>
    </source>
</reference>
<dbReference type="PANTHER" id="PTHR11266:SF80">
    <property type="entry name" value="PEROXISOMAL MEMBRANE PROTEIN 2"/>
    <property type="match status" value="1"/>
</dbReference>
<comment type="caution">
    <text evidence="6">Lacks conserved residue(s) required for the propagation of feature annotation.</text>
</comment>
<dbReference type="PANTHER" id="PTHR11266">
    <property type="entry name" value="PEROXISOMAL MEMBRANE PROTEIN 2, PXMP2 MPV17"/>
    <property type="match status" value="1"/>
</dbReference>
<dbReference type="EMBL" id="JAVFKY010000003">
    <property type="protein sequence ID" value="KAK5579772.1"/>
    <property type="molecule type" value="Genomic_DNA"/>
</dbReference>
<keyword evidence="3 6" id="KW-0812">Transmembrane</keyword>
<keyword evidence="8" id="KW-1185">Reference proteome</keyword>
<dbReference type="Proteomes" id="UP001344447">
    <property type="component" value="Unassembled WGS sequence"/>
</dbReference>
<protein>
    <submittedName>
        <fullName evidence="7">Uncharacterized protein</fullName>
    </submittedName>
</protein>
<keyword evidence="4 6" id="KW-1133">Transmembrane helix</keyword>
<evidence type="ECO:0000256" key="3">
    <source>
        <dbReference type="ARBA" id="ARBA00022692"/>
    </source>
</evidence>
<proteinExistence type="inferred from homology"/>
<organism evidence="7 8">
    <name type="scientific">Dictyostelium firmibasis</name>
    <dbReference type="NCBI Taxonomy" id="79012"/>
    <lineage>
        <taxon>Eukaryota</taxon>
        <taxon>Amoebozoa</taxon>
        <taxon>Evosea</taxon>
        <taxon>Eumycetozoa</taxon>
        <taxon>Dictyostelia</taxon>
        <taxon>Dictyosteliales</taxon>
        <taxon>Dictyosteliaceae</taxon>
        <taxon>Dictyostelium</taxon>
    </lineage>
</organism>
<dbReference type="Pfam" id="PF04117">
    <property type="entry name" value="Mpv17_PMP22"/>
    <property type="match status" value="1"/>
</dbReference>
<evidence type="ECO:0000256" key="4">
    <source>
        <dbReference type="ARBA" id="ARBA00022989"/>
    </source>
</evidence>
<accession>A0AAN7YXD8</accession>
<evidence type="ECO:0000256" key="1">
    <source>
        <dbReference type="ARBA" id="ARBA00004141"/>
    </source>
</evidence>
<evidence type="ECO:0000313" key="8">
    <source>
        <dbReference type="Proteomes" id="UP001344447"/>
    </source>
</evidence>
<keyword evidence="5 6" id="KW-0472">Membrane</keyword>
<sequence>MKIIQKLATIQSRYIFILHSYPLVSKATTSGVLYFLSDSIVQGIEMKKDKDKKYDYMRSIRMTVFGFCVTGPLFHYWYQLLDKNFPKKSTKHVLIKCVIDQAVCSPIFNALFFSGMGFLEGKNTEQIKEKLKNDWLTTYISDCLVWPILNFVNFKYIQSVQRVTFMNICNIGWGAFLAKMNSSH</sequence>
<evidence type="ECO:0000313" key="7">
    <source>
        <dbReference type="EMBL" id="KAK5579772.1"/>
    </source>
</evidence>
<comment type="subcellular location">
    <subcellularLocation>
        <location evidence="1">Membrane</location>
        <topology evidence="1">Multi-pass membrane protein</topology>
    </subcellularLocation>
</comment>
<dbReference type="GO" id="GO:0005778">
    <property type="term" value="C:peroxisomal membrane"/>
    <property type="evidence" value="ECO:0007669"/>
    <property type="project" value="TreeGrafter"/>
</dbReference>
<evidence type="ECO:0000256" key="6">
    <source>
        <dbReference type="RuleBase" id="RU363053"/>
    </source>
</evidence>
<comment type="similarity">
    <text evidence="2 6">Belongs to the peroxisomal membrane protein PXMP2/4 family.</text>
</comment>
<comment type="caution">
    <text evidence="7">The sequence shown here is derived from an EMBL/GenBank/DDBJ whole genome shotgun (WGS) entry which is preliminary data.</text>
</comment>
<dbReference type="AlphaFoldDB" id="A0AAN7YXD8"/>
<feature type="transmembrane region" description="Helical" evidence="6">
    <location>
        <begin position="60"/>
        <end position="78"/>
    </location>
</feature>
<evidence type="ECO:0000256" key="5">
    <source>
        <dbReference type="ARBA" id="ARBA00023136"/>
    </source>
</evidence>